<dbReference type="PROSITE" id="PS50883">
    <property type="entry name" value="EAL"/>
    <property type="match status" value="1"/>
</dbReference>
<dbReference type="CDD" id="cd00130">
    <property type="entry name" value="PAS"/>
    <property type="match status" value="1"/>
</dbReference>
<feature type="domain" description="PAC" evidence="5">
    <location>
        <begin position="239"/>
        <end position="291"/>
    </location>
</feature>
<dbReference type="Pfam" id="PF00563">
    <property type="entry name" value="EAL"/>
    <property type="match status" value="1"/>
</dbReference>
<dbReference type="PANTHER" id="PTHR44757">
    <property type="entry name" value="DIGUANYLATE CYCLASE DGCP"/>
    <property type="match status" value="1"/>
</dbReference>
<dbReference type="CDD" id="cd19920">
    <property type="entry name" value="REC_PA4781-like"/>
    <property type="match status" value="1"/>
</dbReference>
<dbReference type="EC" id="3.1.4.52" evidence="8"/>
<dbReference type="InterPro" id="IPR000160">
    <property type="entry name" value="GGDEF_dom"/>
</dbReference>
<dbReference type="SUPFAM" id="SSF55073">
    <property type="entry name" value="Nucleotide cyclase"/>
    <property type="match status" value="1"/>
</dbReference>
<dbReference type="PANTHER" id="PTHR44757:SF4">
    <property type="entry name" value="DIGUANYLATE CYCLASE DGCE-RELATED"/>
    <property type="match status" value="1"/>
</dbReference>
<dbReference type="InterPro" id="IPR001789">
    <property type="entry name" value="Sig_transdc_resp-reg_receiver"/>
</dbReference>
<dbReference type="Proteomes" id="UP000702425">
    <property type="component" value="Unassembled WGS sequence"/>
</dbReference>
<dbReference type="InterPro" id="IPR000700">
    <property type="entry name" value="PAS-assoc_C"/>
</dbReference>
<feature type="coiled-coil region" evidence="2">
    <location>
        <begin position="130"/>
        <end position="157"/>
    </location>
</feature>
<dbReference type="RefSeq" id="WP_172185399.1">
    <property type="nucleotide sequence ID" value="NZ_CAWPPK010000285.1"/>
</dbReference>
<organism evidence="8 9">
    <name type="scientific">Microcoleus asticus IPMA8</name>
    <dbReference type="NCBI Taxonomy" id="2563858"/>
    <lineage>
        <taxon>Bacteria</taxon>
        <taxon>Bacillati</taxon>
        <taxon>Cyanobacteriota</taxon>
        <taxon>Cyanophyceae</taxon>
        <taxon>Oscillatoriophycideae</taxon>
        <taxon>Oscillatoriales</taxon>
        <taxon>Microcoleaceae</taxon>
        <taxon>Microcoleus</taxon>
        <taxon>Microcoleus asticus</taxon>
    </lineage>
</organism>
<evidence type="ECO:0000313" key="9">
    <source>
        <dbReference type="Proteomes" id="UP000702425"/>
    </source>
</evidence>
<dbReference type="InterPro" id="IPR029787">
    <property type="entry name" value="Nucleotide_cyclase"/>
</dbReference>
<dbReference type="SUPFAM" id="SSF52172">
    <property type="entry name" value="CheY-like"/>
    <property type="match status" value="1"/>
</dbReference>
<dbReference type="GO" id="GO:0071111">
    <property type="term" value="F:cyclic-guanylate-specific phosphodiesterase activity"/>
    <property type="evidence" value="ECO:0007669"/>
    <property type="project" value="UniProtKB-EC"/>
</dbReference>
<dbReference type="Pfam" id="PF00989">
    <property type="entry name" value="PAS"/>
    <property type="match status" value="1"/>
</dbReference>
<dbReference type="InterPro" id="IPR001633">
    <property type="entry name" value="EAL_dom"/>
</dbReference>
<keyword evidence="2" id="KW-0175">Coiled coil</keyword>
<comment type="caution">
    <text evidence="8">The sequence shown here is derived from an EMBL/GenBank/DDBJ whole genome shotgun (WGS) entry which is preliminary data.</text>
</comment>
<dbReference type="EMBL" id="SRRZ01000007">
    <property type="protein sequence ID" value="NQE32902.1"/>
    <property type="molecule type" value="Genomic_DNA"/>
</dbReference>
<feature type="domain" description="Response regulatory" evidence="3">
    <location>
        <begin position="12"/>
        <end position="128"/>
    </location>
</feature>
<dbReference type="CDD" id="cd01948">
    <property type="entry name" value="EAL"/>
    <property type="match status" value="1"/>
</dbReference>
<dbReference type="InterPro" id="IPR035965">
    <property type="entry name" value="PAS-like_dom_sf"/>
</dbReference>
<sequence length="716" mass="79776">MISDSVTSYRGNILIVDDLPDNLRLLRDTLSEHGYKVRSATTGAMALRAAQSPATELILLDIKLPDMDGYEICRQLKSEARTADIPVVFLSALNDTFNKVQGLAAGGVDYIAKPFQVEEVLARVETHLTIQRLRKSLQEQNLRLIKEIEEHQRLENALFAEKELAQVTLQSIGDGVITTDAQGNIRYFNPVAERLTGWTSEETEGMPLSEVFIIVNEVTRKPAENPITQALSKGKIVGLANHTILIARDGTEYGIEDSAAPIRDRQGQIIGAVIVFHDVTESRYLAKQLYWEASHDALTGLINRRGFEQQLIEAIASVQVSNQQHALCYLDLDQFKVVNDTAGHIAGDELLRQITTLLQKGVRANDTLARLGGDEFGLLLTQCPLSQAALIAEKLKDLVHQFRFIWNNKTFIIGVSIGVVAIDQTSQDLMPVLGAADAACYAAKAKGRNCIHVYSLDDGELIRQRGERLVVSKISRALETNHFRLYFQKIVSISSSPSLEHYEILLRMLDENGEIVAPNEFIPAAERYGLITKIDCWVIETFFSNYHNLSGQQVLTDGLYTINISGASISNNQFMMFLIDQFPRYQIPPQSICFEITETAAIANFEQARYFMSELKKIGCRFALDDFGSGLSSFAYLINLPVDYLKIDGTFVKNISHNLISQAIVEGFNGIAHAMNLKTIAEFVEDETILEKLQEIGVDYAQGYGIGHPVPINFNR</sequence>
<dbReference type="Gene3D" id="3.30.70.270">
    <property type="match status" value="1"/>
</dbReference>
<accession>A0ABX2CR62</accession>
<gene>
    <name evidence="8" type="primary">pdeB_1</name>
    <name evidence="8" type="ORF">E5S67_00619</name>
</gene>
<dbReference type="SMART" id="SM00086">
    <property type="entry name" value="PAC"/>
    <property type="match status" value="1"/>
</dbReference>
<dbReference type="InterPro" id="IPR043128">
    <property type="entry name" value="Rev_trsase/Diguanyl_cyclase"/>
</dbReference>
<evidence type="ECO:0000256" key="2">
    <source>
        <dbReference type="SAM" id="Coils"/>
    </source>
</evidence>
<protein>
    <submittedName>
        <fullName evidence="8">Cyclic di-GMP phosphodiesterase PdeB</fullName>
        <ecNumber evidence="8">3.1.4.52</ecNumber>
    </submittedName>
</protein>
<dbReference type="PROSITE" id="PS50887">
    <property type="entry name" value="GGDEF"/>
    <property type="match status" value="1"/>
</dbReference>
<keyword evidence="9" id="KW-1185">Reference proteome</keyword>
<dbReference type="NCBIfam" id="TIGR00254">
    <property type="entry name" value="GGDEF"/>
    <property type="match status" value="1"/>
</dbReference>
<dbReference type="InterPro" id="IPR011006">
    <property type="entry name" value="CheY-like_superfamily"/>
</dbReference>
<evidence type="ECO:0000259" key="4">
    <source>
        <dbReference type="PROSITE" id="PS50112"/>
    </source>
</evidence>
<evidence type="ECO:0000259" key="3">
    <source>
        <dbReference type="PROSITE" id="PS50110"/>
    </source>
</evidence>
<keyword evidence="8" id="KW-0378">Hydrolase</keyword>
<dbReference type="SMART" id="SM00052">
    <property type="entry name" value="EAL"/>
    <property type="match status" value="1"/>
</dbReference>
<evidence type="ECO:0000259" key="6">
    <source>
        <dbReference type="PROSITE" id="PS50883"/>
    </source>
</evidence>
<evidence type="ECO:0000259" key="7">
    <source>
        <dbReference type="PROSITE" id="PS50887"/>
    </source>
</evidence>
<dbReference type="NCBIfam" id="TIGR00229">
    <property type="entry name" value="sensory_box"/>
    <property type="match status" value="1"/>
</dbReference>
<dbReference type="SUPFAM" id="SSF55785">
    <property type="entry name" value="PYP-like sensor domain (PAS domain)"/>
    <property type="match status" value="1"/>
</dbReference>
<proteinExistence type="predicted"/>
<feature type="domain" description="EAL" evidence="6">
    <location>
        <begin position="467"/>
        <end position="716"/>
    </location>
</feature>
<keyword evidence="1" id="KW-0597">Phosphoprotein</keyword>
<dbReference type="CDD" id="cd01949">
    <property type="entry name" value="GGDEF"/>
    <property type="match status" value="1"/>
</dbReference>
<dbReference type="Gene3D" id="3.40.50.2300">
    <property type="match status" value="1"/>
</dbReference>
<dbReference type="SUPFAM" id="SSF141868">
    <property type="entry name" value="EAL domain-like"/>
    <property type="match status" value="1"/>
</dbReference>
<dbReference type="InterPro" id="IPR052155">
    <property type="entry name" value="Biofilm_reg_signaling"/>
</dbReference>
<feature type="domain" description="GGDEF" evidence="7">
    <location>
        <begin position="323"/>
        <end position="456"/>
    </location>
</feature>
<evidence type="ECO:0000313" key="8">
    <source>
        <dbReference type="EMBL" id="NQE32902.1"/>
    </source>
</evidence>
<dbReference type="InterPro" id="IPR035919">
    <property type="entry name" value="EAL_sf"/>
</dbReference>
<dbReference type="InterPro" id="IPR000014">
    <property type="entry name" value="PAS"/>
</dbReference>
<dbReference type="SMART" id="SM00448">
    <property type="entry name" value="REC"/>
    <property type="match status" value="1"/>
</dbReference>
<name>A0ABX2CR62_9CYAN</name>
<dbReference type="InterPro" id="IPR001610">
    <property type="entry name" value="PAC"/>
</dbReference>
<dbReference type="PROSITE" id="PS50110">
    <property type="entry name" value="RESPONSE_REGULATORY"/>
    <property type="match status" value="1"/>
</dbReference>
<dbReference type="Pfam" id="PF00072">
    <property type="entry name" value="Response_reg"/>
    <property type="match status" value="1"/>
</dbReference>
<dbReference type="SMART" id="SM00091">
    <property type="entry name" value="PAS"/>
    <property type="match status" value="1"/>
</dbReference>
<evidence type="ECO:0000256" key="1">
    <source>
        <dbReference type="PROSITE-ProRule" id="PRU00169"/>
    </source>
</evidence>
<dbReference type="PROSITE" id="PS50113">
    <property type="entry name" value="PAC"/>
    <property type="match status" value="1"/>
</dbReference>
<feature type="domain" description="PAS" evidence="4">
    <location>
        <begin position="161"/>
        <end position="234"/>
    </location>
</feature>
<dbReference type="Pfam" id="PF00990">
    <property type="entry name" value="GGDEF"/>
    <property type="match status" value="1"/>
</dbReference>
<reference evidence="8 9" key="1">
    <citation type="journal article" date="2020" name="Sci. Rep.">
        <title>A novel cyanobacterial geosmin producer, revising GeoA distribution and dispersion patterns in Bacteria.</title>
        <authorList>
            <person name="Churro C."/>
            <person name="Semedo-Aguiar A.P."/>
            <person name="Silva A.D."/>
            <person name="Pereira-Leal J.B."/>
            <person name="Leite R.B."/>
        </authorList>
    </citation>
    <scope>NUCLEOTIDE SEQUENCE [LARGE SCALE GENOMIC DNA]</scope>
    <source>
        <strain evidence="8 9">IPMA8</strain>
    </source>
</reference>
<dbReference type="PROSITE" id="PS50112">
    <property type="entry name" value="PAS"/>
    <property type="match status" value="1"/>
</dbReference>
<evidence type="ECO:0000259" key="5">
    <source>
        <dbReference type="PROSITE" id="PS50113"/>
    </source>
</evidence>
<dbReference type="InterPro" id="IPR013767">
    <property type="entry name" value="PAS_fold"/>
</dbReference>
<dbReference type="SMART" id="SM00267">
    <property type="entry name" value="GGDEF"/>
    <property type="match status" value="1"/>
</dbReference>
<dbReference type="Gene3D" id="3.20.20.450">
    <property type="entry name" value="EAL domain"/>
    <property type="match status" value="1"/>
</dbReference>
<dbReference type="Gene3D" id="3.30.450.20">
    <property type="entry name" value="PAS domain"/>
    <property type="match status" value="1"/>
</dbReference>
<feature type="modified residue" description="4-aspartylphosphate" evidence="1">
    <location>
        <position position="61"/>
    </location>
</feature>